<reference evidence="1" key="1">
    <citation type="submission" date="2020-11" db="EMBL/GenBank/DDBJ databases">
        <authorList>
            <consortium name="DOE Joint Genome Institute"/>
            <person name="Ahrendt S."/>
            <person name="Riley R."/>
            <person name="Andreopoulos W."/>
            <person name="Labutti K."/>
            <person name="Pangilinan J."/>
            <person name="Ruiz-Duenas F.J."/>
            <person name="Barrasa J.M."/>
            <person name="Sanchez-Garcia M."/>
            <person name="Camarero S."/>
            <person name="Miyauchi S."/>
            <person name="Serrano A."/>
            <person name="Linde D."/>
            <person name="Babiker R."/>
            <person name="Drula E."/>
            <person name="Ayuso-Fernandez I."/>
            <person name="Pacheco R."/>
            <person name="Padilla G."/>
            <person name="Ferreira P."/>
            <person name="Barriuso J."/>
            <person name="Kellner H."/>
            <person name="Castanera R."/>
            <person name="Alfaro M."/>
            <person name="Ramirez L."/>
            <person name="Pisabarro A.G."/>
            <person name="Kuo A."/>
            <person name="Tritt A."/>
            <person name="Lipzen A."/>
            <person name="He G."/>
            <person name="Yan M."/>
            <person name="Ng V."/>
            <person name="Cullen D."/>
            <person name="Martin F."/>
            <person name="Rosso M.-N."/>
            <person name="Henrissat B."/>
            <person name="Hibbett D."/>
            <person name="Martinez A.T."/>
            <person name="Grigoriev I.V."/>
        </authorList>
    </citation>
    <scope>NUCLEOTIDE SEQUENCE</scope>
    <source>
        <strain evidence="1">MF-IS2</strain>
    </source>
</reference>
<protein>
    <submittedName>
        <fullName evidence="1">Uncharacterized protein</fullName>
    </submittedName>
</protein>
<evidence type="ECO:0000313" key="2">
    <source>
        <dbReference type="EMBL" id="KAF9447444.1"/>
    </source>
</evidence>
<dbReference type="Proteomes" id="UP000807342">
    <property type="component" value="Unassembled WGS sequence"/>
</dbReference>
<dbReference type="EMBL" id="MU151380">
    <property type="protein sequence ID" value="KAF9444381.1"/>
    <property type="molecule type" value="Genomic_DNA"/>
</dbReference>
<evidence type="ECO:0000313" key="1">
    <source>
        <dbReference type="EMBL" id="KAF9444381.1"/>
    </source>
</evidence>
<proteinExistence type="predicted"/>
<feature type="non-terminal residue" evidence="1">
    <location>
        <position position="1"/>
    </location>
</feature>
<evidence type="ECO:0000313" key="3">
    <source>
        <dbReference type="Proteomes" id="UP000807342"/>
    </source>
</evidence>
<dbReference type="AlphaFoldDB" id="A0A9P6BXT7"/>
<dbReference type="EMBL" id="MU151199">
    <property type="protein sequence ID" value="KAF9447444.1"/>
    <property type="molecule type" value="Genomic_DNA"/>
</dbReference>
<name>A0A9P6BXT7_9AGAR</name>
<keyword evidence="3" id="KW-1185">Reference proteome</keyword>
<comment type="caution">
    <text evidence="1">The sequence shown here is derived from an EMBL/GenBank/DDBJ whole genome shotgun (WGS) entry which is preliminary data.</text>
</comment>
<sequence length="59" mass="6775">DIHTLWFVCEYLLHGHSLANCTVILVTRHVELILPGAYYLVCMLDDRIDAHGIVKDLRV</sequence>
<accession>A0A9P6BXT7</accession>
<dbReference type="OrthoDB" id="3258433at2759"/>
<gene>
    <name evidence="2" type="ORF">P691DRAFT_671517</name>
    <name evidence="1" type="ORF">P691DRAFT_677682</name>
</gene>
<organism evidence="1 3">
    <name type="scientific">Macrolepiota fuliginosa MF-IS2</name>
    <dbReference type="NCBI Taxonomy" id="1400762"/>
    <lineage>
        <taxon>Eukaryota</taxon>
        <taxon>Fungi</taxon>
        <taxon>Dikarya</taxon>
        <taxon>Basidiomycota</taxon>
        <taxon>Agaricomycotina</taxon>
        <taxon>Agaricomycetes</taxon>
        <taxon>Agaricomycetidae</taxon>
        <taxon>Agaricales</taxon>
        <taxon>Agaricineae</taxon>
        <taxon>Agaricaceae</taxon>
        <taxon>Macrolepiota</taxon>
    </lineage>
</organism>